<dbReference type="PANTHER" id="PTHR21640:SF1">
    <property type="entry name" value="NESPRIN-4"/>
    <property type="match status" value="1"/>
</dbReference>
<feature type="region of interest" description="Disordered" evidence="1">
    <location>
        <begin position="162"/>
        <end position="231"/>
    </location>
</feature>
<protein>
    <submittedName>
        <fullName evidence="2">Uncharacterized protein</fullName>
    </submittedName>
</protein>
<feature type="compositionally biased region" description="Acidic residues" evidence="1">
    <location>
        <begin position="1"/>
        <end position="12"/>
    </location>
</feature>
<dbReference type="Bgee" id="ENSOANG00000041197">
    <property type="expression patterns" value="Expressed in liver and 5 other cell types or tissues"/>
</dbReference>
<dbReference type="GO" id="GO:0034993">
    <property type="term" value="C:meiotic nuclear membrane microtubule tethering complex"/>
    <property type="evidence" value="ECO:0007669"/>
    <property type="project" value="InterPro"/>
</dbReference>
<dbReference type="InterPro" id="IPR030268">
    <property type="entry name" value="SYNE4"/>
</dbReference>
<dbReference type="InParanoid" id="A0A6I8PG24"/>
<reference evidence="2" key="2">
    <citation type="submission" date="2025-08" db="UniProtKB">
        <authorList>
            <consortium name="Ensembl"/>
        </authorList>
    </citation>
    <scope>IDENTIFICATION</scope>
    <source>
        <strain evidence="2">Glennie</strain>
    </source>
</reference>
<dbReference type="Proteomes" id="UP000002279">
    <property type="component" value="Chromosome 5"/>
</dbReference>
<dbReference type="PANTHER" id="PTHR21640">
    <property type="match status" value="1"/>
</dbReference>
<organism evidence="2 3">
    <name type="scientific">Ornithorhynchus anatinus</name>
    <name type="common">Duckbill platypus</name>
    <dbReference type="NCBI Taxonomy" id="9258"/>
    <lineage>
        <taxon>Eukaryota</taxon>
        <taxon>Metazoa</taxon>
        <taxon>Chordata</taxon>
        <taxon>Craniata</taxon>
        <taxon>Vertebrata</taxon>
        <taxon>Euteleostomi</taxon>
        <taxon>Mammalia</taxon>
        <taxon>Monotremata</taxon>
        <taxon>Ornithorhynchidae</taxon>
        <taxon>Ornithorhynchus</taxon>
    </lineage>
</organism>
<reference evidence="2" key="3">
    <citation type="submission" date="2025-09" db="UniProtKB">
        <authorList>
            <consortium name="Ensembl"/>
        </authorList>
    </citation>
    <scope>IDENTIFICATION</scope>
    <source>
        <strain evidence="2">Glennie</strain>
    </source>
</reference>
<proteinExistence type="predicted"/>
<feature type="region of interest" description="Disordered" evidence="1">
    <location>
        <begin position="116"/>
        <end position="138"/>
    </location>
</feature>
<evidence type="ECO:0000256" key="1">
    <source>
        <dbReference type="SAM" id="MobiDB-lite"/>
    </source>
</evidence>
<name>A0A6I8PG24_ORNAN</name>
<evidence type="ECO:0000313" key="3">
    <source>
        <dbReference type="Proteomes" id="UP000002279"/>
    </source>
</evidence>
<sequence length="542" mass="57804">GKGEEQREEEEEQREREGSAWEGLLEEVSSQEGLGEGKRVSRPDLPGVSVRPRGQGLQRQVGARLAELEALNGRYRRLVLGRGDGDRDRARGRLRALLQDSNRRWHLLHQRAAAGHKRLKVRTADGPGGQRPGGVWSPTLRVRGLGNLQPDLGVRGLGVCSRSRGSTTWGGWVRGRSQGSASGAGGQGPRGGCSQSRGSEAWGSIARAGGQRSETEISGRRSRWSATWGSLQRSRGSVIRGSLQPEQGVSSLGGGVCGQSRGTVAGESGVGAGVSSRGGRSLEGPKESWVGQSGGGRLPAGRVVWGVRGGNRAGVSPPQHLVSRRELFDGEEEGARLGLAELALRLSDVEHFSGGSARQKVARLQSFRSDVQRVAKRVDAVLAAGEGLMQRSDPRDAVALEEALRALSGQCQTVFGRLAQLQGRLVSHSLVFEDSWLPEWDSEGEECGAGGGRGPPEELEWDPAGDVGGSTSPDDEDSSFHSGKSGPEADWVWASTTPSQWCGQTEPGAADPLPPGLGLGRRWCRTGVLWGWVWRRPVWKTG</sequence>
<feature type="region of interest" description="Disordered" evidence="1">
    <location>
        <begin position="263"/>
        <end position="295"/>
    </location>
</feature>
<dbReference type="GeneTree" id="ENSGT00510000049061"/>
<accession>A0A6I8PG24</accession>
<feature type="compositionally biased region" description="Low complexity" evidence="1">
    <location>
        <begin position="263"/>
        <end position="279"/>
    </location>
</feature>
<dbReference type="Gene3D" id="1.20.58.60">
    <property type="match status" value="1"/>
</dbReference>
<feature type="region of interest" description="Disordered" evidence="1">
    <location>
        <begin position="441"/>
        <end position="491"/>
    </location>
</feature>
<dbReference type="AlphaFoldDB" id="A0A6I8PG24"/>
<dbReference type="Ensembl" id="ENSOANT00000072874.1">
    <property type="protein sequence ID" value="ENSOANP00000051536.1"/>
    <property type="gene ID" value="ENSOANG00000041197.1"/>
</dbReference>
<evidence type="ECO:0000313" key="2">
    <source>
        <dbReference type="Ensembl" id="ENSOANP00000051536.1"/>
    </source>
</evidence>
<feature type="region of interest" description="Disordered" evidence="1">
    <location>
        <begin position="1"/>
        <end position="58"/>
    </location>
</feature>
<reference evidence="2 3" key="1">
    <citation type="journal article" date="2008" name="Nature">
        <title>Genome analysis of the platypus reveals unique signatures of evolution.</title>
        <authorList>
            <person name="Warren W.C."/>
            <person name="Hillier L.W."/>
            <person name="Marshall Graves J.A."/>
            <person name="Birney E."/>
            <person name="Ponting C.P."/>
            <person name="Grutzner F."/>
            <person name="Belov K."/>
            <person name="Miller W."/>
            <person name="Clarke L."/>
            <person name="Chinwalla A.T."/>
            <person name="Yang S.P."/>
            <person name="Heger A."/>
            <person name="Locke D.P."/>
            <person name="Miethke P."/>
            <person name="Waters P.D."/>
            <person name="Veyrunes F."/>
            <person name="Fulton L."/>
            <person name="Fulton B."/>
            <person name="Graves T."/>
            <person name="Wallis J."/>
            <person name="Puente X.S."/>
            <person name="Lopez-Otin C."/>
            <person name="Ordonez G.R."/>
            <person name="Eichler E.E."/>
            <person name="Chen L."/>
            <person name="Cheng Z."/>
            <person name="Deakin J.E."/>
            <person name="Alsop A."/>
            <person name="Thompson K."/>
            <person name="Kirby P."/>
            <person name="Papenfuss A.T."/>
            <person name="Wakefield M.J."/>
            <person name="Olender T."/>
            <person name="Lancet D."/>
            <person name="Huttley G.A."/>
            <person name="Smit A.F."/>
            <person name="Pask A."/>
            <person name="Temple-Smith P."/>
            <person name="Batzer M.A."/>
            <person name="Walker J.A."/>
            <person name="Konkel M.K."/>
            <person name="Harris R.S."/>
            <person name="Whittington C.M."/>
            <person name="Wong E.S."/>
            <person name="Gemmell N.J."/>
            <person name="Buschiazzo E."/>
            <person name="Vargas Jentzsch I.M."/>
            <person name="Merkel A."/>
            <person name="Schmitz J."/>
            <person name="Zemann A."/>
            <person name="Churakov G."/>
            <person name="Kriegs J.O."/>
            <person name="Brosius J."/>
            <person name="Murchison E.P."/>
            <person name="Sachidanandam R."/>
            <person name="Smith C."/>
            <person name="Hannon G.J."/>
            <person name="Tsend-Ayush E."/>
            <person name="McMillan D."/>
            <person name="Attenborough R."/>
            <person name="Rens W."/>
            <person name="Ferguson-Smith M."/>
            <person name="Lefevre C.M."/>
            <person name="Sharp J.A."/>
            <person name="Nicholas K.R."/>
            <person name="Ray D.A."/>
            <person name="Kube M."/>
            <person name="Reinhardt R."/>
            <person name="Pringle T.H."/>
            <person name="Taylor J."/>
            <person name="Jones R.C."/>
            <person name="Nixon B."/>
            <person name="Dacheux J.L."/>
            <person name="Niwa H."/>
            <person name="Sekita Y."/>
            <person name="Huang X."/>
            <person name="Stark A."/>
            <person name="Kheradpour P."/>
            <person name="Kellis M."/>
            <person name="Flicek P."/>
            <person name="Chen Y."/>
            <person name="Webber C."/>
            <person name="Hardison R."/>
            <person name="Nelson J."/>
            <person name="Hallsworth-Pepin K."/>
            <person name="Delehaunty K."/>
            <person name="Markovic C."/>
            <person name="Minx P."/>
            <person name="Feng Y."/>
            <person name="Kremitzki C."/>
            <person name="Mitreva M."/>
            <person name="Glasscock J."/>
            <person name="Wylie T."/>
            <person name="Wohldmann P."/>
            <person name="Thiru P."/>
            <person name="Nhan M.N."/>
            <person name="Pohl C.S."/>
            <person name="Smith S.M."/>
            <person name="Hou S."/>
            <person name="Nefedov M."/>
            <person name="de Jong P.J."/>
            <person name="Renfree M.B."/>
            <person name="Mardis E.R."/>
            <person name="Wilson R.K."/>
        </authorList>
    </citation>
    <scope>NUCLEOTIDE SEQUENCE [LARGE SCALE GENOMIC DNA]</scope>
    <source>
        <strain evidence="2 3">Glennie</strain>
    </source>
</reference>
<feature type="compositionally biased region" description="Gly residues" evidence="1">
    <location>
        <begin position="182"/>
        <end position="191"/>
    </location>
</feature>
<dbReference type="SUPFAM" id="SSF46966">
    <property type="entry name" value="Spectrin repeat"/>
    <property type="match status" value="1"/>
</dbReference>
<keyword evidence="3" id="KW-1185">Reference proteome</keyword>